<dbReference type="EMBL" id="JAVTTP010000001">
    <property type="protein sequence ID" value="MDT7827336.1"/>
    <property type="molecule type" value="Genomic_DNA"/>
</dbReference>
<evidence type="ECO:0000256" key="2">
    <source>
        <dbReference type="ARBA" id="ARBA00022475"/>
    </source>
</evidence>
<comment type="caution">
    <text evidence="11">The sequence shown here is derived from an EMBL/GenBank/DDBJ whole genome shotgun (WGS) entry which is preliminary data.</text>
</comment>
<proteinExistence type="predicted"/>
<organism evidence="11 12">
    <name type="scientific">Pricia mediterranea</name>
    <dbReference type="NCBI Taxonomy" id="3076079"/>
    <lineage>
        <taxon>Bacteria</taxon>
        <taxon>Pseudomonadati</taxon>
        <taxon>Bacteroidota</taxon>
        <taxon>Flavobacteriia</taxon>
        <taxon>Flavobacteriales</taxon>
        <taxon>Flavobacteriaceae</taxon>
        <taxon>Pricia</taxon>
    </lineage>
</organism>
<protein>
    <submittedName>
        <fullName evidence="11">DUF5706 domain-containing protein</fullName>
    </submittedName>
</protein>
<evidence type="ECO:0000256" key="9">
    <source>
        <dbReference type="SAM" id="Phobius"/>
    </source>
</evidence>
<keyword evidence="3 9" id="KW-0812">Transmembrane</keyword>
<evidence type="ECO:0000313" key="12">
    <source>
        <dbReference type="Proteomes" id="UP001250656"/>
    </source>
</evidence>
<keyword evidence="12" id="KW-1185">Reference proteome</keyword>
<feature type="transmembrane region" description="Helical" evidence="9">
    <location>
        <begin position="81"/>
        <end position="101"/>
    </location>
</feature>
<evidence type="ECO:0000256" key="3">
    <source>
        <dbReference type="ARBA" id="ARBA00022692"/>
    </source>
</evidence>
<feature type="compositionally biased region" description="Basic and acidic residues" evidence="8">
    <location>
        <begin position="8"/>
        <end position="23"/>
    </location>
</feature>
<keyword evidence="4" id="KW-0547">Nucleotide-binding</keyword>
<dbReference type="InterPro" id="IPR043760">
    <property type="entry name" value="PycTM_dom"/>
</dbReference>
<feature type="region of interest" description="Disordered" evidence="8">
    <location>
        <begin position="1"/>
        <end position="23"/>
    </location>
</feature>
<sequence length="195" mass="22586">MENPKQPPAREKSKKEVRSVTQRDHTEDLVDHYWGSIGYVFGLIKASELKAGLILSFYGILLNLIYQHLGMFFQTGFDKIILLLLLGLWLTCTGVSIYFSIRCFMPRIESSFEKNIFYFGDVISKFGNVQEFSKTFYNISLNEEELFLQLGQQIFIISKIADYKFRNVNRSIRFLALGLFLLLAMAAYYTVLIVI</sequence>
<keyword evidence="7 9" id="KW-0472">Membrane</keyword>
<evidence type="ECO:0000256" key="6">
    <source>
        <dbReference type="ARBA" id="ARBA00023118"/>
    </source>
</evidence>
<gene>
    <name evidence="11" type="ORF">RQM65_01495</name>
</gene>
<evidence type="ECO:0000256" key="5">
    <source>
        <dbReference type="ARBA" id="ARBA00022989"/>
    </source>
</evidence>
<dbReference type="RefSeq" id="WP_314012210.1">
    <property type="nucleotide sequence ID" value="NZ_JAVTTP010000001.1"/>
</dbReference>
<evidence type="ECO:0000313" key="11">
    <source>
        <dbReference type="EMBL" id="MDT7827336.1"/>
    </source>
</evidence>
<comment type="subcellular location">
    <subcellularLocation>
        <location evidence="1">Cell membrane</location>
    </subcellularLocation>
</comment>
<evidence type="ECO:0000256" key="4">
    <source>
        <dbReference type="ARBA" id="ARBA00022741"/>
    </source>
</evidence>
<reference evidence="11 12" key="1">
    <citation type="submission" date="2023-09" db="EMBL/GenBank/DDBJ databases">
        <title>Novel taxa isolated from Blanes Bay.</title>
        <authorList>
            <person name="Rey-Velasco X."/>
            <person name="Lucena T."/>
        </authorList>
    </citation>
    <scope>NUCLEOTIDE SEQUENCE [LARGE SCALE GENOMIC DNA]</scope>
    <source>
        <strain evidence="11 12">S334</strain>
    </source>
</reference>
<accession>A0ABU3L0W3</accession>
<feature type="transmembrane region" description="Helical" evidence="9">
    <location>
        <begin position="174"/>
        <end position="194"/>
    </location>
</feature>
<keyword evidence="6" id="KW-0051">Antiviral defense</keyword>
<name>A0ABU3L0W3_9FLAO</name>
<evidence type="ECO:0000256" key="8">
    <source>
        <dbReference type="SAM" id="MobiDB-lite"/>
    </source>
</evidence>
<feature type="domain" description="Pycsar effector protein" evidence="10">
    <location>
        <begin position="33"/>
        <end position="189"/>
    </location>
</feature>
<dbReference type="Pfam" id="PF18967">
    <property type="entry name" value="PycTM"/>
    <property type="match status" value="1"/>
</dbReference>
<keyword evidence="2" id="KW-1003">Cell membrane</keyword>
<keyword evidence="5 9" id="KW-1133">Transmembrane helix</keyword>
<dbReference type="Proteomes" id="UP001250656">
    <property type="component" value="Unassembled WGS sequence"/>
</dbReference>
<evidence type="ECO:0000256" key="1">
    <source>
        <dbReference type="ARBA" id="ARBA00004236"/>
    </source>
</evidence>
<evidence type="ECO:0000256" key="7">
    <source>
        <dbReference type="ARBA" id="ARBA00023136"/>
    </source>
</evidence>
<feature type="transmembrane region" description="Helical" evidence="9">
    <location>
        <begin position="51"/>
        <end position="69"/>
    </location>
</feature>
<evidence type="ECO:0000259" key="10">
    <source>
        <dbReference type="Pfam" id="PF18967"/>
    </source>
</evidence>